<accession>A0A382ZXQ3</accession>
<evidence type="ECO:0000313" key="1">
    <source>
        <dbReference type="EMBL" id="SVE00231.1"/>
    </source>
</evidence>
<dbReference type="EMBL" id="UINC01187484">
    <property type="protein sequence ID" value="SVE00231.1"/>
    <property type="molecule type" value="Genomic_DNA"/>
</dbReference>
<dbReference type="AlphaFoldDB" id="A0A382ZXQ3"/>
<gene>
    <name evidence="1" type="ORF">METZ01_LOCUS453085</name>
</gene>
<protein>
    <submittedName>
        <fullName evidence="1">Uncharacterized protein</fullName>
    </submittedName>
</protein>
<reference evidence="1" key="1">
    <citation type="submission" date="2018-05" db="EMBL/GenBank/DDBJ databases">
        <authorList>
            <person name="Lanie J.A."/>
            <person name="Ng W.-L."/>
            <person name="Kazmierczak K.M."/>
            <person name="Andrzejewski T.M."/>
            <person name="Davidsen T.M."/>
            <person name="Wayne K.J."/>
            <person name="Tettelin H."/>
            <person name="Glass J.I."/>
            <person name="Rusch D."/>
            <person name="Podicherti R."/>
            <person name="Tsui H.-C.T."/>
            <person name="Winkler M.E."/>
        </authorList>
    </citation>
    <scope>NUCLEOTIDE SEQUENCE</scope>
</reference>
<organism evidence="1">
    <name type="scientific">marine metagenome</name>
    <dbReference type="NCBI Taxonomy" id="408172"/>
    <lineage>
        <taxon>unclassified sequences</taxon>
        <taxon>metagenomes</taxon>
        <taxon>ecological metagenomes</taxon>
    </lineage>
</organism>
<proteinExistence type="predicted"/>
<sequence length="46" mass="4937">MHGGVWSLLVNAAVAVGVSAVTRPPSDETIERIHGELERFVYGSEV</sequence>
<name>A0A382ZXQ3_9ZZZZ</name>